<evidence type="ECO:0000313" key="2">
    <source>
        <dbReference type="Proteomes" id="UP000266723"/>
    </source>
</evidence>
<sequence length="52" mass="5843">MTSRLGSGTTLLEIGLVMLILKAYDSAFRASIQTSEDYRFYASSAEFPEFTR</sequence>
<evidence type="ECO:0000313" key="1">
    <source>
        <dbReference type="EMBL" id="KAF3497905.1"/>
    </source>
</evidence>
<comment type="caution">
    <text evidence="1">The sequence shown here is derived from an EMBL/GenBank/DDBJ whole genome shotgun (WGS) entry which is preliminary data.</text>
</comment>
<evidence type="ECO:0008006" key="3">
    <source>
        <dbReference type="Google" id="ProtNLM"/>
    </source>
</evidence>
<organism evidence="1 2">
    <name type="scientific">Brassica cretica</name>
    <name type="common">Mustard</name>
    <dbReference type="NCBI Taxonomy" id="69181"/>
    <lineage>
        <taxon>Eukaryota</taxon>
        <taxon>Viridiplantae</taxon>
        <taxon>Streptophyta</taxon>
        <taxon>Embryophyta</taxon>
        <taxon>Tracheophyta</taxon>
        <taxon>Spermatophyta</taxon>
        <taxon>Magnoliopsida</taxon>
        <taxon>eudicotyledons</taxon>
        <taxon>Gunneridae</taxon>
        <taxon>Pentapetalae</taxon>
        <taxon>rosids</taxon>
        <taxon>malvids</taxon>
        <taxon>Brassicales</taxon>
        <taxon>Brassicaceae</taxon>
        <taxon>Brassiceae</taxon>
        <taxon>Brassica</taxon>
    </lineage>
</organism>
<reference evidence="1 2" key="1">
    <citation type="journal article" date="2020" name="BMC Genomics">
        <title>Intraspecific diversification of the crop wild relative Brassica cretica Lam. using demographic model selection.</title>
        <authorList>
            <person name="Kioukis A."/>
            <person name="Michalopoulou V.A."/>
            <person name="Briers L."/>
            <person name="Pirintsos S."/>
            <person name="Studholme D.J."/>
            <person name="Pavlidis P."/>
            <person name="Sarris P.F."/>
        </authorList>
    </citation>
    <scope>NUCLEOTIDE SEQUENCE [LARGE SCALE GENOMIC DNA]</scope>
    <source>
        <strain evidence="2">cv. PFS-1207/04</strain>
    </source>
</reference>
<dbReference type="Proteomes" id="UP000266723">
    <property type="component" value="Unassembled WGS sequence"/>
</dbReference>
<proteinExistence type="predicted"/>
<protein>
    <recommendedName>
        <fullName evidence="3">Prepilin-type N-terminal cleavage/methylation domain-containing protein</fullName>
    </recommendedName>
</protein>
<gene>
    <name evidence="1" type="ORF">DY000_02058010</name>
</gene>
<keyword evidence="2" id="KW-1185">Reference proteome</keyword>
<accession>A0ABQ7AJZ8</accession>
<dbReference type="EMBL" id="QGKV02002055">
    <property type="protein sequence ID" value="KAF3497905.1"/>
    <property type="molecule type" value="Genomic_DNA"/>
</dbReference>
<name>A0ABQ7AJZ8_BRACR</name>